<organism evidence="7 8">
    <name type="scientific">Arcicella aquatica</name>
    <dbReference type="NCBI Taxonomy" id="217141"/>
    <lineage>
        <taxon>Bacteria</taxon>
        <taxon>Pseudomonadati</taxon>
        <taxon>Bacteroidota</taxon>
        <taxon>Cytophagia</taxon>
        <taxon>Cytophagales</taxon>
        <taxon>Flectobacillaceae</taxon>
        <taxon>Arcicella</taxon>
    </lineage>
</organism>
<accession>A0ABU5QIS5</accession>
<evidence type="ECO:0000259" key="6">
    <source>
        <dbReference type="Pfam" id="PF08281"/>
    </source>
</evidence>
<dbReference type="Pfam" id="PF04542">
    <property type="entry name" value="Sigma70_r2"/>
    <property type="match status" value="1"/>
</dbReference>
<comment type="similarity">
    <text evidence="1">Belongs to the sigma-70 factor family. ECF subfamily.</text>
</comment>
<protein>
    <submittedName>
        <fullName evidence="7">Sigma-70 family RNA polymerase sigma factor</fullName>
    </submittedName>
</protein>
<gene>
    <name evidence="7" type="ORF">VB264_04045</name>
</gene>
<evidence type="ECO:0000256" key="2">
    <source>
        <dbReference type="ARBA" id="ARBA00023015"/>
    </source>
</evidence>
<feature type="domain" description="RNA polymerase sigma-70 region 2" evidence="5">
    <location>
        <begin position="24"/>
        <end position="91"/>
    </location>
</feature>
<proteinExistence type="inferred from homology"/>
<keyword evidence="3" id="KW-0731">Sigma factor</keyword>
<evidence type="ECO:0000313" key="8">
    <source>
        <dbReference type="Proteomes" id="UP001304671"/>
    </source>
</evidence>
<evidence type="ECO:0000313" key="7">
    <source>
        <dbReference type="EMBL" id="MEA5256943.1"/>
    </source>
</evidence>
<dbReference type="EMBL" id="JAYFUL010000004">
    <property type="protein sequence ID" value="MEA5256943.1"/>
    <property type="molecule type" value="Genomic_DNA"/>
</dbReference>
<dbReference type="NCBIfam" id="TIGR02937">
    <property type="entry name" value="sigma70-ECF"/>
    <property type="match status" value="1"/>
</dbReference>
<dbReference type="Gene3D" id="1.10.1740.10">
    <property type="match status" value="1"/>
</dbReference>
<keyword evidence="2" id="KW-0805">Transcription regulation</keyword>
<evidence type="ECO:0000259" key="5">
    <source>
        <dbReference type="Pfam" id="PF04542"/>
    </source>
</evidence>
<dbReference type="InterPro" id="IPR036388">
    <property type="entry name" value="WH-like_DNA-bd_sf"/>
</dbReference>
<evidence type="ECO:0000256" key="1">
    <source>
        <dbReference type="ARBA" id="ARBA00010641"/>
    </source>
</evidence>
<name>A0ABU5QIS5_9BACT</name>
<dbReference type="PANTHER" id="PTHR43133">
    <property type="entry name" value="RNA POLYMERASE ECF-TYPE SIGMA FACTO"/>
    <property type="match status" value="1"/>
</dbReference>
<feature type="domain" description="RNA polymerase sigma factor 70 region 4 type 2" evidence="6">
    <location>
        <begin position="123"/>
        <end position="174"/>
    </location>
</feature>
<dbReference type="InterPro" id="IPR039425">
    <property type="entry name" value="RNA_pol_sigma-70-like"/>
</dbReference>
<dbReference type="SUPFAM" id="SSF88946">
    <property type="entry name" value="Sigma2 domain of RNA polymerase sigma factors"/>
    <property type="match status" value="1"/>
</dbReference>
<dbReference type="InterPro" id="IPR014284">
    <property type="entry name" value="RNA_pol_sigma-70_dom"/>
</dbReference>
<comment type="caution">
    <text evidence="7">The sequence shown here is derived from an EMBL/GenBank/DDBJ whole genome shotgun (WGS) entry which is preliminary data.</text>
</comment>
<sequence length="196" mass="22851">MKEVSDSQLWNEFLHGSDSALETIYSQYVNVLYNYGRQFTSDSDLVRDAVQELFCELIQSRERLGDTTSIKFYLLASLRNKLVRKVKHEDRFSSLNNFGGDFQIDFAADSDILRELCLDQSGQLLQEAFNKLPVKQREAILLYFYEDVSYEEIAKIMEMTKVKSARALIYRALDSLQEIFNVGEKYSYPWEYPLVG</sequence>
<dbReference type="PANTHER" id="PTHR43133:SF46">
    <property type="entry name" value="RNA POLYMERASE SIGMA-70 FACTOR ECF SUBFAMILY"/>
    <property type="match status" value="1"/>
</dbReference>
<dbReference type="Pfam" id="PF08281">
    <property type="entry name" value="Sigma70_r4_2"/>
    <property type="match status" value="1"/>
</dbReference>
<reference evidence="7 8" key="1">
    <citation type="submission" date="2023-12" db="EMBL/GenBank/DDBJ databases">
        <title>Novel species of the genus Arcicella isolated from rivers.</title>
        <authorList>
            <person name="Lu H."/>
        </authorList>
    </citation>
    <scope>NUCLEOTIDE SEQUENCE [LARGE SCALE GENOMIC DNA]</scope>
    <source>
        <strain evidence="7 8">LMG 21963</strain>
    </source>
</reference>
<dbReference type="Proteomes" id="UP001304671">
    <property type="component" value="Unassembled WGS sequence"/>
</dbReference>
<evidence type="ECO:0000256" key="3">
    <source>
        <dbReference type="ARBA" id="ARBA00023082"/>
    </source>
</evidence>
<dbReference type="InterPro" id="IPR013249">
    <property type="entry name" value="RNA_pol_sigma70_r4_t2"/>
</dbReference>
<keyword evidence="8" id="KW-1185">Reference proteome</keyword>
<dbReference type="SUPFAM" id="SSF88659">
    <property type="entry name" value="Sigma3 and sigma4 domains of RNA polymerase sigma factors"/>
    <property type="match status" value="1"/>
</dbReference>
<dbReference type="RefSeq" id="WP_323246996.1">
    <property type="nucleotide sequence ID" value="NZ_JAYFUL010000004.1"/>
</dbReference>
<keyword evidence="4" id="KW-0804">Transcription</keyword>
<dbReference type="Gene3D" id="1.10.10.10">
    <property type="entry name" value="Winged helix-like DNA-binding domain superfamily/Winged helix DNA-binding domain"/>
    <property type="match status" value="1"/>
</dbReference>
<dbReference type="InterPro" id="IPR013325">
    <property type="entry name" value="RNA_pol_sigma_r2"/>
</dbReference>
<evidence type="ECO:0000256" key="4">
    <source>
        <dbReference type="ARBA" id="ARBA00023163"/>
    </source>
</evidence>
<dbReference type="InterPro" id="IPR013324">
    <property type="entry name" value="RNA_pol_sigma_r3/r4-like"/>
</dbReference>
<dbReference type="CDD" id="cd06171">
    <property type="entry name" value="Sigma70_r4"/>
    <property type="match status" value="1"/>
</dbReference>
<dbReference type="InterPro" id="IPR007627">
    <property type="entry name" value="RNA_pol_sigma70_r2"/>
</dbReference>